<evidence type="ECO:0000259" key="7">
    <source>
        <dbReference type="PROSITE" id="PS51686"/>
    </source>
</evidence>
<keyword evidence="2 6" id="KW-0489">Methyltransferase</keyword>
<sequence length="430" mass="45393">MSRRPAIRPDDVPGFPARRAALRLLDAVLRRGDPLELALHGAAQGLAPADRALVHAIAAEVLRHLPDLDALIDGATQQKLPDDAKARMVLRIALVQALVLDTPPHAAIATALPLVDGGPRKLVHGVFGTVTRGAPALPVPPTLPAPIVDRWAAQWGEAMPQAAAAAYAVRPPIDISLRDAGDTAKWTTALHGASFAPGHVRLPDTAVIPDLPGFADGAWWVQDIAASCAARLLGPGEGGHVLDLCAAPGGKTMQLAAAGWRVTAIDQSKKRLERLTENLARTALSADVVAADLRQWQPDAPVDAILLDAPCTATGIYRRHPDVLHRIGPRQISEMAELQGALLARAAGWLKPGGRIIYATCSLERAEGEEQVARFLADHPAFAIMPAQAAELPEGMAPAPQGWLRTLPDTLTDRGGADGFFIARLAKATN</sequence>
<dbReference type="PANTHER" id="PTHR22807:SF61">
    <property type="entry name" value="NOL1_NOP2_SUN FAMILY PROTEIN _ ANTITERMINATION NUSB DOMAIN-CONTAINING PROTEIN"/>
    <property type="match status" value="1"/>
</dbReference>
<dbReference type="Gene3D" id="1.10.940.10">
    <property type="entry name" value="NusB-like"/>
    <property type="match status" value="1"/>
</dbReference>
<evidence type="ECO:0000256" key="1">
    <source>
        <dbReference type="ARBA" id="ARBA00007494"/>
    </source>
</evidence>
<dbReference type="Proteomes" id="UP001176471">
    <property type="component" value="Unassembled WGS sequence"/>
</dbReference>
<dbReference type="EMBL" id="JAUQOM010000006">
    <property type="protein sequence ID" value="MDO7835886.1"/>
    <property type="molecule type" value="Genomic_DNA"/>
</dbReference>
<dbReference type="CDD" id="cd02440">
    <property type="entry name" value="AdoMet_MTases"/>
    <property type="match status" value="1"/>
</dbReference>
<dbReference type="InterPro" id="IPR001678">
    <property type="entry name" value="MeTrfase_RsmB-F_NOP2_dom"/>
</dbReference>
<organism evidence="8 9">
    <name type="scientific">Sphingobium cyanobacteriorum</name>
    <dbReference type="NCBI Taxonomy" id="3063954"/>
    <lineage>
        <taxon>Bacteria</taxon>
        <taxon>Pseudomonadati</taxon>
        <taxon>Pseudomonadota</taxon>
        <taxon>Alphaproteobacteria</taxon>
        <taxon>Sphingomonadales</taxon>
        <taxon>Sphingomonadaceae</taxon>
        <taxon>Sphingobium</taxon>
    </lineage>
</organism>
<dbReference type="InterPro" id="IPR035926">
    <property type="entry name" value="NusB-like_sf"/>
</dbReference>
<comment type="caution">
    <text evidence="8">The sequence shown here is derived from an EMBL/GenBank/DDBJ whole genome shotgun (WGS) entry which is preliminary data.</text>
</comment>
<evidence type="ECO:0000313" key="8">
    <source>
        <dbReference type="EMBL" id="MDO7835886.1"/>
    </source>
</evidence>
<dbReference type="InterPro" id="IPR023267">
    <property type="entry name" value="RCMT"/>
</dbReference>
<evidence type="ECO:0000256" key="6">
    <source>
        <dbReference type="PROSITE-ProRule" id="PRU01023"/>
    </source>
</evidence>
<evidence type="ECO:0000256" key="4">
    <source>
        <dbReference type="ARBA" id="ARBA00022691"/>
    </source>
</evidence>
<evidence type="ECO:0000313" key="9">
    <source>
        <dbReference type="Proteomes" id="UP001176471"/>
    </source>
</evidence>
<evidence type="ECO:0000256" key="2">
    <source>
        <dbReference type="ARBA" id="ARBA00022603"/>
    </source>
</evidence>
<dbReference type="SUPFAM" id="SSF53335">
    <property type="entry name" value="S-adenosyl-L-methionine-dependent methyltransferases"/>
    <property type="match status" value="1"/>
</dbReference>
<feature type="binding site" evidence="6">
    <location>
        <begin position="245"/>
        <end position="251"/>
    </location>
    <ligand>
        <name>S-adenosyl-L-methionine</name>
        <dbReference type="ChEBI" id="CHEBI:59789"/>
    </ligand>
</feature>
<evidence type="ECO:0000256" key="3">
    <source>
        <dbReference type="ARBA" id="ARBA00022679"/>
    </source>
</evidence>
<keyword evidence="9" id="KW-1185">Reference proteome</keyword>
<protein>
    <submittedName>
        <fullName evidence="8">Transcription antitermination factor NusB</fullName>
    </submittedName>
</protein>
<dbReference type="Gene3D" id="3.40.50.150">
    <property type="entry name" value="Vaccinia Virus protein VP39"/>
    <property type="match status" value="1"/>
</dbReference>
<evidence type="ECO:0000256" key="5">
    <source>
        <dbReference type="ARBA" id="ARBA00022884"/>
    </source>
</evidence>
<feature type="binding site" evidence="6">
    <location>
        <position position="308"/>
    </location>
    <ligand>
        <name>S-adenosyl-L-methionine</name>
        <dbReference type="ChEBI" id="CHEBI:59789"/>
    </ligand>
</feature>
<dbReference type="PROSITE" id="PS51686">
    <property type="entry name" value="SAM_MT_RSMB_NOP"/>
    <property type="match status" value="1"/>
</dbReference>
<keyword evidence="5 6" id="KW-0694">RNA-binding</keyword>
<feature type="binding site" evidence="6">
    <location>
        <position position="266"/>
    </location>
    <ligand>
        <name>S-adenosyl-L-methionine</name>
        <dbReference type="ChEBI" id="CHEBI:59789"/>
    </ligand>
</feature>
<keyword evidence="3 6" id="KW-0808">Transferase</keyword>
<reference evidence="8" key="1">
    <citation type="submission" date="2023-07" db="EMBL/GenBank/DDBJ databases">
        <title>Bacterial whole genome sequence for Sphingobium sp. HBC34.</title>
        <authorList>
            <person name="Le V."/>
            <person name="Ko S.-R."/>
            <person name="Ahn C.-Y."/>
            <person name="Oh H.-M."/>
        </authorList>
    </citation>
    <scope>NUCLEOTIDE SEQUENCE</scope>
    <source>
        <strain evidence="8">HBC34</strain>
    </source>
</reference>
<gene>
    <name evidence="8" type="ORF">Q4610_12605</name>
</gene>
<dbReference type="InterPro" id="IPR049560">
    <property type="entry name" value="MeTrfase_RsmB-F_NOP2_cat"/>
</dbReference>
<feature type="binding site" evidence="6">
    <location>
        <position position="292"/>
    </location>
    <ligand>
        <name>S-adenosyl-L-methionine</name>
        <dbReference type="ChEBI" id="CHEBI:59789"/>
    </ligand>
</feature>
<comment type="similarity">
    <text evidence="1 6">Belongs to the class I-like SAM-binding methyltransferase superfamily. RsmB/NOP family.</text>
</comment>
<name>A0ABT8ZQX8_9SPHN</name>
<dbReference type="PANTHER" id="PTHR22807">
    <property type="entry name" value="NOP2 YEAST -RELATED NOL1/NOP2/FMU SUN DOMAIN-CONTAINING"/>
    <property type="match status" value="1"/>
</dbReference>
<dbReference type="SUPFAM" id="SSF48013">
    <property type="entry name" value="NusB-like"/>
    <property type="match status" value="1"/>
</dbReference>
<dbReference type="Pfam" id="PF01189">
    <property type="entry name" value="Methyltr_RsmB-F"/>
    <property type="match status" value="1"/>
</dbReference>
<feature type="active site" description="Nucleophile" evidence="6">
    <location>
        <position position="361"/>
    </location>
</feature>
<dbReference type="PROSITE" id="PS01153">
    <property type="entry name" value="NOL1_NOP2_SUN"/>
    <property type="match status" value="1"/>
</dbReference>
<dbReference type="InterPro" id="IPR029063">
    <property type="entry name" value="SAM-dependent_MTases_sf"/>
</dbReference>
<dbReference type="InterPro" id="IPR018314">
    <property type="entry name" value="RsmB/NOL1/NOP2-like_CS"/>
</dbReference>
<feature type="domain" description="SAM-dependent MTase RsmB/NOP-type" evidence="7">
    <location>
        <begin position="131"/>
        <end position="428"/>
    </location>
</feature>
<dbReference type="Pfam" id="PF01029">
    <property type="entry name" value="NusB"/>
    <property type="match status" value="1"/>
</dbReference>
<accession>A0ABT8ZQX8</accession>
<dbReference type="RefSeq" id="WP_304536315.1">
    <property type="nucleotide sequence ID" value="NZ_JAUQOM010000006.1"/>
</dbReference>
<keyword evidence="4 6" id="KW-0949">S-adenosyl-L-methionine</keyword>
<dbReference type="InterPro" id="IPR006027">
    <property type="entry name" value="NusB_RsmB_TIM44"/>
</dbReference>
<dbReference type="PRINTS" id="PR02008">
    <property type="entry name" value="RCMTFAMILY"/>
</dbReference>
<proteinExistence type="inferred from homology"/>